<dbReference type="RefSeq" id="WP_255134963.1">
    <property type="nucleotide sequence ID" value="NZ_JANDBC010000002.1"/>
</dbReference>
<keyword evidence="2" id="KW-1185">Reference proteome</keyword>
<protein>
    <submittedName>
        <fullName evidence="1">Uncharacterized protein</fullName>
    </submittedName>
</protein>
<comment type="caution">
    <text evidence="1">The sequence shown here is derived from an EMBL/GenBank/DDBJ whole genome shotgun (WGS) entry which is preliminary data.</text>
</comment>
<dbReference type="EMBL" id="JANDBC010000002">
    <property type="protein sequence ID" value="MCP9292089.1"/>
    <property type="molecule type" value="Genomic_DNA"/>
</dbReference>
<dbReference type="Proteomes" id="UP001139125">
    <property type="component" value="Unassembled WGS sequence"/>
</dbReference>
<organism evidence="1 2">
    <name type="scientific">Gracilimonas sediminicola</name>
    <dbReference type="NCBI Taxonomy" id="2952158"/>
    <lineage>
        <taxon>Bacteria</taxon>
        <taxon>Pseudomonadati</taxon>
        <taxon>Balneolota</taxon>
        <taxon>Balneolia</taxon>
        <taxon>Balneolales</taxon>
        <taxon>Balneolaceae</taxon>
        <taxon>Gracilimonas</taxon>
    </lineage>
</organism>
<accession>A0A9X2L4E1</accession>
<name>A0A9X2L4E1_9BACT</name>
<evidence type="ECO:0000313" key="2">
    <source>
        <dbReference type="Proteomes" id="UP001139125"/>
    </source>
</evidence>
<evidence type="ECO:0000313" key="1">
    <source>
        <dbReference type="EMBL" id="MCP9292089.1"/>
    </source>
</evidence>
<gene>
    <name evidence="1" type="ORF">NM125_10915</name>
</gene>
<proteinExistence type="predicted"/>
<reference evidence="1" key="1">
    <citation type="submission" date="2022-06" db="EMBL/GenBank/DDBJ databases">
        <title>Gracilimonas sp. CAU 1638 isolated from sea sediment.</title>
        <authorList>
            <person name="Kim W."/>
        </authorList>
    </citation>
    <scope>NUCLEOTIDE SEQUENCE</scope>
    <source>
        <strain evidence="1">CAU 1638</strain>
    </source>
</reference>
<dbReference type="AlphaFoldDB" id="A0A9X2L4E1"/>
<sequence length="170" mass="19335">MNKLILIILFFLPQALLAQELSRKDYQAGEYRTGLTLDSILVLKGEPLDLKESDCKRCYEPAKNTIVRYDGMELWFSQSGKSDKAYLYLFSLTKDSLSTPRNISIGSTKEEIVAAYGEPIDELWHWFKLSCDNIVSYYESGKFGDYTTTGISFCLQRNKVVEIMLGQGSP</sequence>